<dbReference type="InterPro" id="IPR036736">
    <property type="entry name" value="ACP-like_sf"/>
</dbReference>
<dbReference type="InterPro" id="IPR018201">
    <property type="entry name" value="Ketoacyl_synth_AS"/>
</dbReference>
<feature type="region of interest" description="N-terminal hotdog fold" evidence="7">
    <location>
        <begin position="1436"/>
        <end position="1562"/>
    </location>
</feature>
<dbReference type="InterPro" id="IPR009081">
    <property type="entry name" value="PP-bd_ACP"/>
</dbReference>
<dbReference type="Pfam" id="PF08659">
    <property type="entry name" value="KR"/>
    <property type="match status" value="1"/>
</dbReference>
<evidence type="ECO:0000256" key="5">
    <source>
        <dbReference type="ARBA" id="ARBA00023194"/>
    </source>
</evidence>
<dbReference type="PROSITE" id="PS52019">
    <property type="entry name" value="PKS_MFAS_DH"/>
    <property type="match status" value="1"/>
</dbReference>
<keyword evidence="4" id="KW-0808">Transferase</keyword>
<keyword evidence="6" id="KW-0012">Acyltransferase</keyword>
<feature type="active site" description="Proton acceptor; for dehydratase activity" evidence="7">
    <location>
        <position position="1469"/>
    </location>
</feature>
<dbReference type="PANTHER" id="PTHR43775:SF37">
    <property type="entry name" value="SI:DKEY-61P9.11"/>
    <property type="match status" value="1"/>
</dbReference>
<dbReference type="InterPro" id="IPR042104">
    <property type="entry name" value="PKS_dehydratase_sf"/>
</dbReference>
<evidence type="ECO:0000313" key="13">
    <source>
        <dbReference type="Proteomes" id="UP001470023"/>
    </source>
</evidence>
<feature type="compositionally biased region" description="Polar residues" evidence="8">
    <location>
        <begin position="1"/>
        <end position="14"/>
    </location>
</feature>
<organism evidence="12 13">
    <name type="scientific">Streptomyces sp. 900105245</name>
    <dbReference type="NCBI Taxonomy" id="3154379"/>
    <lineage>
        <taxon>Bacteria</taxon>
        <taxon>Bacillati</taxon>
        <taxon>Actinomycetota</taxon>
        <taxon>Actinomycetes</taxon>
        <taxon>Kitasatosporales</taxon>
        <taxon>Streptomycetaceae</taxon>
        <taxon>Streptomyces</taxon>
    </lineage>
</organism>
<dbReference type="InterPro" id="IPR036291">
    <property type="entry name" value="NAD(P)-bd_dom_sf"/>
</dbReference>
<protein>
    <submittedName>
        <fullName evidence="12">Type I polyketide synthase</fullName>
    </submittedName>
</protein>
<evidence type="ECO:0000256" key="8">
    <source>
        <dbReference type="SAM" id="MobiDB-lite"/>
    </source>
</evidence>
<keyword evidence="2" id="KW-0596">Phosphopantetheine</keyword>
<dbReference type="SMART" id="SM00827">
    <property type="entry name" value="PKS_AT"/>
    <property type="match status" value="2"/>
</dbReference>
<dbReference type="Pfam" id="PF16197">
    <property type="entry name" value="KAsynt_C_assoc"/>
    <property type="match status" value="1"/>
</dbReference>
<evidence type="ECO:0000259" key="11">
    <source>
        <dbReference type="PROSITE" id="PS52019"/>
    </source>
</evidence>
<feature type="domain" description="Carrier" evidence="9">
    <location>
        <begin position="2241"/>
        <end position="2315"/>
    </location>
</feature>
<dbReference type="InterPro" id="IPR014043">
    <property type="entry name" value="Acyl_transferase_dom"/>
</dbReference>
<dbReference type="InterPro" id="IPR016039">
    <property type="entry name" value="Thiolase-like"/>
</dbReference>
<dbReference type="InterPro" id="IPR006162">
    <property type="entry name" value="Ppantetheine_attach_site"/>
</dbReference>
<dbReference type="SMART" id="SM00825">
    <property type="entry name" value="PKS_KS"/>
    <property type="match status" value="1"/>
</dbReference>
<dbReference type="Gene3D" id="1.10.1200.10">
    <property type="entry name" value="ACP-like"/>
    <property type="match status" value="2"/>
</dbReference>
<dbReference type="Gene3D" id="3.40.366.10">
    <property type="entry name" value="Malonyl-Coenzyme A Acyl Carrier Protein, domain 2"/>
    <property type="match status" value="2"/>
</dbReference>
<sequence length="2321" mass="252269">MKTSGRNLPTSSNEEVGAPLSPAADDIRNWLVSELATRLRMDPKDIDPRERFKHYGLDSADAVQLVGDLSKRIDRRLPVTLLWQYPTISELISHLVSPTVSITPKRPPANDGITHEPIAIIGMGCRFPGAENPDAFWRLLQEGVDAVQEVPPDRWDAESYFDRDPRAPGKMATRWGGFLDDITGFDAKFFGISPRESQDMDPQQRLMLEVSWEALEDAGQPPLALKNSQTGVFYGAIWNDYASNRQRGGVRCISPHTATGTHHSIIANRLSYFLGLRGPSMTVDTACSSSLVAVHLACQSLRAGESDMVLAGGVNLISAPDSTIAMSKFGAMAPDGKSKAFDARANGYVRGEGAGVVVLKRLSDAVSCGDQIYAVIRGSAVNNDGFSNGLTAPSQEAQEAMLRESYERAGISPDRVHYVEAHGTGTALGDPIEAAALGSTLGAGRPADAPLRIGSVKTNIGHLEAAAGIAGMLKVLLAMKNGELPPTLHFNEPNPNIDLDGLRLCVQAEGGPWTPDGGSRIAGVSSFGFGGTNCHVVLEELPLEEAHVVPLGAESAETLYTLARKTERILDQQEESLEIVARSAATTASQGPYRLAVSAVSPKEAKHALSQHLAIKPRPPVGGDAESAAPQVVFVCPGQGSQWWRMGLTTFQQEPVFRAKIQECDEAMRPFTGWSVIRELTSTQERSRLHEVDVVQPMIFAVQVALGALWRSWGVEPSIIVGHSMGEISAAHIAGSLDIQDAARVICSRSHLIREKSSGQGQMAVVELSAQELQQIIDGLAVPVYVAAINGPGTTVVGGERAAISLLIARLADEGIVCHPVDVDYASHTPHMDVLTAPLITELDGLRTHQGSIPVMSTVTQSLADENTFNAAYWAANLRQPVQFWPCIDKLIRTGHHTFIELSGHPVLARSMNHALVSAGGSNVIPSFRRGQEQQVLREGLRELHMRGVPIRWHEVYAGVEKPLFKEASKQDANGGEAPARALFTLSARDGDALRAHARATLLQLEQTTDSLTDICYTSNVRRSHHDARIAVQCKSVEQIRERLRSFIQLQDVTETTASSVHRPKVAFVFPGHGGQWWKMGQELLRDEPVFQRTIIACEKALGEYTDWSLREELTRTQSASRIDEIDIAQPATFAIQVALASLWNSWGITPDAVVGHSMGEVAAAHVAGAISLEDAARIICLRSRLMKRVSGQGAMAVVELPRHVAELVIADESSRLSVAGANSPHSCVLSGDPDALEDVLQTLESEGVFSKKVRVDVASHSPQMESLRVELVELLASLQPRATKVPLYSSVLAKLCRGDSLDSAYWGRNLRDPFLFNEVIGEMIQDGYHLFTEIGPHPVLSSAIGAMQQSTGEELTVLPSMKRDEDERSVMLSTLATFYERGLSPDWRGLYHKAGRLVSLPTYPWQRERHWPEEPTRGSHEEKSLSVPAEPARRLKIASTLTSRANMHLSDVWELDISEETHPYLTQHVVQGELIVPASFHIKLALDIARQALNDNASLREVVFEKALFLPSETSVTVQMLLMSGTDGNHRFEIASRQSDIDHSSWTRHVTGSIASNRQTEEASSATIDIAAVRDGLRPWEQTEHYQLLGKHGIAYGPVFRGISKIWRGEREALTLVSKPAALDGSAGAENEMHPALLDAVLQTVYASAPPEVLDPTAGDSFVPAAIGRFQITAPLTGQMWCHAQLLPARGAGALEADLVIYDTNGKKLVEIGDMRFERVSRQSTEVGDDPSRWHYEMQWERRNSNIEQQPSKGTWLVLAGHGPSGTELVEYLEAGGGTCRRIAIGDIETLRRELDSVILRGVDFRGVVHLWGLDLSAVASPTAAAVEQTASDLVRVVQELMCREWASAPKLWVITQSAQHVPHDSSETVSPSQATLWGLGRSIETEHPEIWGGLVDIGGSSADIQALHGELTKGETETQIAFRAGERFTLRLVHAEKPPSHSPFLCRPDGTYLITGGLGGVGMEVAHWLVERGARRLILLGRTGLPHRETWDTVHDASLRAKIDAIRELEDAGASIAVMKADVGDPDQMRAVFHDLRTNYPPLRGIMHAAGTIAPELITDLTPQTMATVFRSKVAGTLVLDELIHGISLDHLVLFSSVESVIGMRGQAPYAAANSFLESYAHQRTQAGHPTVAVHWGVWGGTGLVAREDEARFLSTHGLQQMQPEDALEQLGAVISSRVSSRVVSAMDWPVFRAAFVNTPSRSNYLEHVGSARSMSAPSTKQLSLANQLAQVSAADRAHMVTRHIREIVAASLQCAPEKLDARSALTSLGLDSLLAAEVRNRIQLDLGVQVPMLALIRGSTAGLSAKVIEALSAEQQTN</sequence>
<feature type="domain" description="PKS/mFAS DH" evidence="11">
    <location>
        <begin position="1436"/>
        <end position="1727"/>
    </location>
</feature>
<accession>A0ABV1ULP2</accession>
<dbReference type="EMBL" id="JBEPAZ010000083">
    <property type="protein sequence ID" value="MER6434102.1"/>
    <property type="molecule type" value="Genomic_DNA"/>
</dbReference>
<dbReference type="SUPFAM" id="SSF55048">
    <property type="entry name" value="Probable ACP-binding domain of malonyl-CoA ACP transacylase"/>
    <property type="match status" value="2"/>
</dbReference>
<dbReference type="Gene3D" id="3.10.129.110">
    <property type="entry name" value="Polyketide synthase dehydratase"/>
    <property type="match status" value="1"/>
</dbReference>
<dbReference type="SMART" id="SM00823">
    <property type="entry name" value="PKS_PP"/>
    <property type="match status" value="2"/>
</dbReference>
<dbReference type="InterPro" id="IPR001227">
    <property type="entry name" value="Ac_transferase_dom_sf"/>
</dbReference>
<dbReference type="SUPFAM" id="SSF51735">
    <property type="entry name" value="NAD(P)-binding Rossmann-fold domains"/>
    <property type="match status" value="2"/>
</dbReference>
<dbReference type="SUPFAM" id="SSF47336">
    <property type="entry name" value="ACP-like"/>
    <property type="match status" value="2"/>
</dbReference>
<dbReference type="RefSeq" id="WP_352066001.1">
    <property type="nucleotide sequence ID" value="NZ_JBEPAZ010000083.1"/>
</dbReference>
<feature type="active site" description="Proton donor; for dehydratase activity" evidence="7">
    <location>
        <position position="1640"/>
    </location>
</feature>
<feature type="region of interest" description="Disordered" evidence="8">
    <location>
        <begin position="1411"/>
        <end position="1430"/>
    </location>
</feature>
<dbReference type="InterPro" id="IPR032821">
    <property type="entry name" value="PKS_assoc"/>
</dbReference>
<evidence type="ECO:0000256" key="7">
    <source>
        <dbReference type="PROSITE-ProRule" id="PRU01363"/>
    </source>
</evidence>
<dbReference type="InterPro" id="IPR014030">
    <property type="entry name" value="Ketoacyl_synth_N"/>
</dbReference>
<feature type="region of interest" description="Disordered" evidence="8">
    <location>
        <begin position="1"/>
        <end position="21"/>
    </location>
</feature>
<gene>
    <name evidence="12" type="ORF">ABT272_41430</name>
</gene>
<dbReference type="InterPro" id="IPR016035">
    <property type="entry name" value="Acyl_Trfase/lysoPLipase"/>
</dbReference>
<dbReference type="Pfam" id="PF00109">
    <property type="entry name" value="ketoacyl-synt"/>
    <property type="match status" value="1"/>
</dbReference>
<dbReference type="Gene3D" id="3.30.70.3290">
    <property type="match status" value="2"/>
</dbReference>
<dbReference type="InterPro" id="IPR049900">
    <property type="entry name" value="PKS_mFAS_DH"/>
</dbReference>
<dbReference type="Pfam" id="PF00698">
    <property type="entry name" value="Acyl_transf_1"/>
    <property type="match status" value="2"/>
</dbReference>
<dbReference type="Proteomes" id="UP001470023">
    <property type="component" value="Unassembled WGS sequence"/>
</dbReference>
<feature type="region of interest" description="C-terminal hotdog fold" evidence="7">
    <location>
        <begin position="1578"/>
        <end position="1727"/>
    </location>
</feature>
<dbReference type="PANTHER" id="PTHR43775">
    <property type="entry name" value="FATTY ACID SYNTHASE"/>
    <property type="match status" value="1"/>
</dbReference>
<evidence type="ECO:0000256" key="6">
    <source>
        <dbReference type="ARBA" id="ARBA00023315"/>
    </source>
</evidence>
<comment type="caution">
    <text evidence="12">The sequence shown here is derived from an EMBL/GenBank/DDBJ whole genome shotgun (WGS) entry which is preliminary data.</text>
</comment>
<keyword evidence="5" id="KW-0045">Antibiotic biosynthesis</keyword>
<dbReference type="Pfam" id="PF21089">
    <property type="entry name" value="PKS_DH_N"/>
    <property type="match status" value="1"/>
</dbReference>
<dbReference type="PROSITE" id="PS00012">
    <property type="entry name" value="PHOSPHOPANTETHEINE"/>
    <property type="match status" value="1"/>
</dbReference>
<feature type="compositionally biased region" description="Basic and acidic residues" evidence="8">
    <location>
        <begin position="1411"/>
        <end position="1425"/>
    </location>
</feature>
<dbReference type="Gene3D" id="3.40.50.720">
    <property type="entry name" value="NAD(P)-binding Rossmann-like Domain"/>
    <property type="match status" value="1"/>
</dbReference>
<evidence type="ECO:0000259" key="9">
    <source>
        <dbReference type="PROSITE" id="PS50075"/>
    </source>
</evidence>
<dbReference type="Pfam" id="PF00550">
    <property type="entry name" value="PP-binding"/>
    <property type="match status" value="2"/>
</dbReference>
<dbReference type="Pfam" id="PF22621">
    <property type="entry name" value="CurL-like_PKS_C"/>
    <property type="match status" value="1"/>
</dbReference>
<evidence type="ECO:0000256" key="2">
    <source>
        <dbReference type="ARBA" id="ARBA00022450"/>
    </source>
</evidence>
<proteinExistence type="predicted"/>
<dbReference type="SUPFAM" id="SSF53901">
    <property type="entry name" value="Thiolase-like"/>
    <property type="match status" value="1"/>
</dbReference>
<dbReference type="CDD" id="cd00833">
    <property type="entry name" value="PKS"/>
    <property type="match status" value="1"/>
</dbReference>
<reference evidence="12 13" key="1">
    <citation type="submission" date="2024-06" db="EMBL/GenBank/DDBJ databases">
        <title>The Natural Products Discovery Center: Release of the First 8490 Sequenced Strains for Exploring Actinobacteria Biosynthetic Diversity.</title>
        <authorList>
            <person name="Kalkreuter E."/>
            <person name="Kautsar S.A."/>
            <person name="Yang D."/>
            <person name="Bader C.D."/>
            <person name="Teijaro C.N."/>
            <person name="Fluegel L."/>
            <person name="Davis C.M."/>
            <person name="Simpson J.R."/>
            <person name="Lauterbach L."/>
            <person name="Steele A.D."/>
            <person name="Gui C."/>
            <person name="Meng S."/>
            <person name="Li G."/>
            <person name="Viehrig K."/>
            <person name="Ye F."/>
            <person name="Su P."/>
            <person name="Kiefer A.F."/>
            <person name="Nichols A."/>
            <person name="Cepeda A.J."/>
            <person name="Yan W."/>
            <person name="Fan B."/>
            <person name="Jiang Y."/>
            <person name="Adhikari A."/>
            <person name="Zheng C.-J."/>
            <person name="Schuster L."/>
            <person name="Cowan T.M."/>
            <person name="Smanski M.J."/>
            <person name="Chevrette M.G."/>
            <person name="De Carvalho L.P.S."/>
            <person name="Shen B."/>
        </authorList>
    </citation>
    <scope>NUCLEOTIDE SEQUENCE [LARGE SCALE GENOMIC DNA]</scope>
    <source>
        <strain evidence="12 13">NPDC001166</strain>
    </source>
</reference>
<name>A0ABV1ULP2_9ACTN</name>
<evidence type="ECO:0000256" key="3">
    <source>
        <dbReference type="ARBA" id="ARBA00022553"/>
    </source>
</evidence>
<evidence type="ECO:0000259" key="10">
    <source>
        <dbReference type="PROSITE" id="PS52004"/>
    </source>
</evidence>
<evidence type="ECO:0000256" key="4">
    <source>
        <dbReference type="ARBA" id="ARBA00022679"/>
    </source>
</evidence>
<dbReference type="PROSITE" id="PS50075">
    <property type="entry name" value="CARRIER"/>
    <property type="match status" value="2"/>
</dbReference>
<dbReference type="PROSITE" id="PS52004">
    <property type="entry name" value="KS3_2"/>
    <property type="match status" value="1"/>
</dbReference>
<dbReference type="InterPro" id="IPR013968">
    <property type="entry name" value="PKS_KR"/>
</dbReference>
<dbReference type="SMART" id="SM00822">
    <property type="entry name" value="PKS_KR"/>
    <property type="match status" value="1"/>
</dbReference>
<evidence type="ECO:0000256" key="1">
    <source>
        <dbReference type="ARBA" id="ARBA00004792"/>
    </source>
</evidence>
<dbReference type="InterPro" id="IPR050091">
    <property type="entry name" value="PKS_NRPS_Biosynth_Enz"/>
</dbReference>
<dbReference type="Pfam" id="PF14765">
    <property type="entry name" value="PS-DH"/>
    <property type="match status" value="1"/>
</dbReference>
<dbReference type="Gene3D" id="3.40.47.10">
    <property type="match status" value="1"/>
</dbReference>
<comment type="pathway">
    <text evidence="1">Antibiotic biosynthesis.</text>
</comment>
<feature type="domain" description="Ketosynthase family 3 (KS3)" evidence="10">
    <location>
        <begin position="115"/>
        <end position="540"/>
    </location>
</feature>
<dbReference type="Pfam" id="PF02801">
    <property type="entry name" value="Ketoacyl-synt_C"/>
    <property type="match status" value="1"/>
</dbReference>
<dbReference type="InterPro" id="IPR057326">
    <property type="entry name" value="KR_dom"/>
</dbReference>
<dbReference type="InterPro" id="IPR049551">
    <property type="entry name" value="PKS_DH_C"/>
</dbReference>
<dbReference type="SUPFAM" id="SSF52151">
    <property type="entry name" value="FabD/lysophospholipase-like"/>
    <property type="match status" value="2"/>
</dbReference>
<dbReference type="InterPro" id="IPR049552">
    <property type="entry name" value="PKS_DH_N"/>
</dbReference>
<keyword evidence="13" id="KW-1185">Reference proteome</keyword>
<dbReference type="SMART" id="SM00826">
    <property type="entry name" value="PKS_DH"/>
    <property type="match status" value="1"/>
</dbReference>
<feature type="domain" description="Carrier" evidence="9">
    <location>
        <begin position="22"/>
        <end position="99"/>
    </location>
</feature>
<dbReference type="InterPro" id="IPR020841">
    <property type="entry name" value="PKS_Beta-ketoAc_synthase_dom"/>
</dbReference>
<dbReference type="InterPro" id="IPR020807">
    <property type="entry name" value="PKS_DH"/>
</dbReference>
<dbReference type="CDD" id="cd08955">
    <property type="entry name" value="KR_2_FAS_SDR_x"/>
    <property type="match status" value="1"/>
</dbReference>
<dbReference type="InterPro" id="IPR020806">
    <property type="entry name" value="PKS_PP-bd"/>
</dbReference>
<dbReference type="SMART" id="SM01294">
    <property type="entry name" value="PKS_PP_betabranch"/>
    <property type="match status" value="1"/>
</dbReference>
<keyword evidence="3" id="KW-0597">Phosphoprotein</keyword>
<evidence type="ECO:0000313" key="12">
    <source>
        <dbReference type="EMBL" id="MER6434102.1"/>
    </source>
</evidence>
<dbReference type="InterPro" id="IPR016036">
    <property type="entry name" value="Malonyl_transacylase_ACP-bd"/>
</dbReference>
<dbReference type="PROSITE" id="PS00606">
    <property type="entry name" value="KS3_1"/>
    <property type="match status" value="1"/>
</dbReference>
<dbReference type="InterPro" id="IPR014031">
    <property type="entry name" value="Ketoacyl_synth_C"/>
</dbReference>